<reference evidence="1 2" key="1">
    <citation type="submission" date="2018-08" db="EMBL/GenBank/DDBJ databases">
        <title>Comparative analysis of Burkholderia isolates from Puerto Rico.</title>
        <authorList>
            <person name="Hall C."/>
            <person name="Sahl J."/>
            <person name="Wagner D."/>
        </authorList>
    </citation>
    <scope>NUCLEOTIDE SEQUENCE [LARGE SCALE GENOMIC DNA]</scope>
    <source>
        <strain evidence="1 2">Bp9001</strain>
    </source>
</reference>
<sequence length="102" mass="11599">MDGGLKNMNGVYYRFQLCGTGGNDQDGTDDRIQLKVFSGDGELLARRYFSVNWYAGKTSHQPLKYEGNSVRYIDVSDEANFHKHLGIPPTKLDWILARLPLF</sequence>
<gene>
    <name evidence="1" type="ORF">DF037_20175</name>
</gene>
<dbReference type="AlphaFoldDB" id="A0A3N8S270"/>
<evidence type="ECO:0000313" key="1">
    <source>
        <dbReference type="EMBL" id="RQT26009.1"/>
    </source>
</evidence>
<dbReference type="EMBL" id="QTQX01000013">
    <property type="protein sequence ID" value="RQT26009.1"/>
    <property type="molecule type" value="Genomic_DNA"/>
</dbReference>
<name>A0A3N8S270_9BURK</name>
<accession>A0A3N8S270</accession>
<proteinExistence type="predicted"/>
<protein>
    <submittedName>
        <fullName evidence="1">Uncharacterized protein</fullName>
    </submittedName>
</protein>
<comment type="caution">
    <text evidence="1">The sequence shown here is derived from an EMBL/GenBank/DDBJ whole genome shotgun (WGS) entry which is preliminary data.</text>
</comment>
<organism evidence="1 2">
    <name type="scientific">Burkholderia contaminans</name>
    <dbReference type="NCBI Taxonomy" id="488447"/>
    <lineage>
        <taxon>Bacteria</taxon>
        <taxon>Pseudomonadati</taxon>
        <taxon>Pseudomonadota</taxon>
        <taxon>Betaproteobacteria</taxon>
        <taxon>Burkholderiales</taxon>
        <taxon>Burkholderiaceae</taxon>
        <taxon>Burkholderia</taxon>
        <taxon>Burkholderia cepacia complex</taxon>
    </lineage>
</organism>
<dbReference type="Proteomes" id="UP000269271">
    <property type="component" value="Unassembled WGS sequence"/>
</dbReference>
<evidence type="ECO:0000313" key="2">
    <source>
        <dbReference type="Proteomes" id="UP000269271"/>
    </source>
</evidence>